<keyword evidence="1" id="KW-0560">Oxidoreductase</keyword>
<dbReference type="InterPro" id="IPR029061">
    <property type="entry name" value="THDP-binding"/>
</dbReference>
<dbReference type="EMBL" id="JH413814">
    <property type="protein sequence ID" value="EHL31429.1"/>
    <property type="molecule type" value="Genomic_DNA"/>
</dbReference>
<keyword evidence="4" id="KW-1185">Reference proteome</keyword>
<accession>G9EMN5</accession>
<dbReference type="InParanoid" id="G9EMN5"/>
<sequence>MLVSGYPITPSSAILHECARLSDFGVQLLQAEDEIVAICACIGAAYGGRLALTCTSGPGLDLKSESLGLAVIAELPLVLIDVQRAGASTGLPTKTSQSDLRQALSW</sequence>
<dbReference type="Gene3D" id="3.40.50.970">
    <property type="match status" value="1"/>
</dbReference>
<dbReference type="STRING" id="658187.LDG_6505"/>
<organism evidence="3 4">
    <name type="scientific">Legionella drancourtii LLAP12</name>
    <dbReference type="NCBI Taxonomy" id="658187"/>
    <lineage>
        <taxon>Bacteria</taxon>
        <taxon>Pseudomonadati</taxon>
        <taxon>Pseudomonadota</taxon>
        <taxon>Gammaproteobacteria</taxon>
        <taxon>Legionellales</taxon>
        <taxon>Legionellaceae</taxon>
        <taxon>Legionella</taxon>
    </lineage>
</organism>
<evidence type="ECO:0000256" key="1">
    <source>
        <dbReference type="ARBA" id="ARBA00023002"/>
    </source>
</evidence>
<evidence type="ECO:0000313" key="4">
    <source>
        <dbReference type="Proteomes" id="UP000002770"/>
    </source>
</evidence>
<evidence type="ECO:0000259" key="2">
    <source>
        <dbReference type="Pfam" id="PF01855"/>
    </source>
</evidence>
<dbReference type="eggNOG" id="COG0674">
    <property type="taxonomic scope" value="Bacteria"/>
</dbReference>
<gene>
    <name evidence="3" type="ORF">LDG_6505</name>
</gene>
<dbReference type="GO" id="GO:0016491">
    <property type="term" value="F:oxidoreductase activity"/>
    <property type="evidence" value="ECO:0007669"/>
    <property type="project" value="UniProtKB-KW"/>
</dbReference>
<name>G9EMN5_9GAMM</name>
<dbReference type="AlphaFoldDB" id="G9EMN5"/>
<dbReference type="HOGENOM" id="CLU_2219828_0_0_6"/>
<dbReference type="InterPro" id="IPR002880">
    <property type="entry name" value="Pyrv_Fd/Flavodoxin_OxRdtase_N"/>
</dbReference>
<reference evidence="3 4" key="1">
    <citation type="journal article" date="2011" name="BMC Genomics">
        <title>Insight into cross-talk between intra-amoebal pathogens.</title>
        <authorList>
            <person name="Gimenez G."/>
            <person name="Bertelli C."/>
            <person name="Moliner C."/>
            <person name="Robert C."/>
            <person name="Raoult D."/>
            <person name="Fournier P.E."/>
            <person name="Greub G."/>
        </authorList>
    </citation>
    <scope>NUCLEOTIDE SEQUENCE [LARGE SCALE GENOMIC DNA]</scope>
    <source>
        <strain evidence="3 4">LLAP12</strain>
    </source>
</reference>
<feature type="domain" description="Pyruvate flavodoxin/ferredoxin oxidoreductase pyrimidine binding" evidence="2">
    <location>
        <begin position="3"/>
        <end position="104"/>
    </location>
</feature>
<dbReference type="CDD" id="cd07034">
    <property type="entry name" value="TPP_PYR_PFOR_IOR-alpha_like"/>
    <property type="match status" value="1"/>
</dbReference>
<dbReference type="GO" id="GO:0006979">
    <property type="term" value="P:response to oxidative stress"/>
    <property type="evidence" value="ECO:0007669"/>
    <property type="project" value="TreeGrafter"/>
</dbReference>
<dbReference type="PANTHER" id="PTHR32154">
    <property type="entry name" value="PYRUVATE-FLAVODOXIN OXIDOREDUCTASE-RELATED"/>
    <property type="match status" value="1"/>
</dbReference>
<dbReference type="InterPro" id="IPR050722">
    <property type="entry name" value="Pyruvate:ferred/Flavod_OxRd"/>
</dbReference>
<dbReference type="PANTHER" id="PTHR32154:SF20">
    <property type="entry name" value="2-OXOGLUTARATE OXIDOREDUCTASE SUBUNIT KORA"/>
    <property type="match status" value="1"/>
</dbReference>
<proteinExistence type="predicted"/>
<dbReference type="Pfam" id="PF01855">
    <property type="entry name" value="POR_N"/>
    <property type="match status" value="1"/>
</dbReference>
<dbReference type="Proteomes" id="UP000002770">
    <property type="component" value="Unassembled WGS sequence"/>
</dbReference>
<dbReference type="SUPFAM" id="SSF52518">
    <property type="entry name" value="Thiamin diphosphate-binding fold (THDP-binding)"/>
    <property type="match status" value="1"/>
</dbReference>
<protein>
    <recommendedName>
        <fullName evidence="2">Pyruvate flavodoxin/ferredoxin oxidoreductase pyrimidine binding domain-containing protein</fullName>
    </recommendedName>
</protein>
<evidence type="ECO:0000313" key="3">
    <source>
        <dbReference type="EMBL" id="EHL31429.1"/>
    </source>
</evidence>